<proteinExistence type="predicted"/>
<keyword evidence="1" id="KW-1133">Transmembrane helix</keyword>
<evidence type="ECO:0000256" key="1">
    <source>
        <dbReference type="SAM" id="Phobius"/>
    </source>
</evidence>
<dbReference type="InterPro" id="IPR029016">
    <property type="entry name" value="GAF-like_dom_sf"/>
</dbReference>
<sequence>MVSKRETLLGIFYYLAGLAVTLASPELEVPQRFVVFSLFASIVFVIESGRRVLKRRKEDAISREPQVEVLLDGLIEKYRERSDCHLRANVMVPFENRPIQSQFLKRRSYTTLEFKDHTGGYSEQELELSYESGQGSCGLAWRRCRPVIYGEGQREAAEKAMTDTQLEKAGHVESVLSVPIYENERRPENLVCVVNVDSEDSLSETCFTEDDIMSYTERHADVIAATVEEDYHA</sequence>
<gene>
    <name evidence="2" type="ORF">SAMN05421752_11016</name>
</gene>
<evidence type="ECO:0000313" key="2">
    <source>
        <dbReference type="EMBL" id="SIS07980.1"/>
    </source>
</evidence>
<evidence type="ECO:0008006" key="4">
    <source>
        <dbReference type="Google" id="ProtNLM"/>
    </source>
</evidence>
<feature type="transmembrane region" description="Helical" evidence="1">
    <location>
        <begin position="33"/>
        <end position="53"/>
    </location>
</feature>
<keyword evidence="1" id="KW-0472">Membrane</keyword>
<dbReference type="STRING" id="308853.SAMN05421752_11016"/>
<evidence type="ECO:0000313" key="3">
    <source>
        <dbReference type="Proteomes" id="UP000185936"/>
    </source>
</evidence>
<accession>A0A1N7G5V2</accession>
<protein>
    <recommendedName>
        <fullName evidence="4">GAF domain-containing protein</fullName>
    </recommendedName>
</protein>
<keyword evidence="3" id="KW-1185">Reference proteome</keyword>
<organism evidence="2 3">
    <name type="scientific">Natronorubrum thiooxidans</name>
    <dbReference type="NCBI Taxonomy" id="308853"/>
    <lineage>
        <taxon>Archaea</taxon>
        <taxon>Methanobacteriati</taxon>
        <taxon>Methanobacteriota</taxon>
        <taxon>Stenosarchaea group</taxon>
        <taxon>Halobacteria</taxon>
        <taxon>Halobacteriales</taxon>
        <taxon>Natrialbaceae</taxon>
        <taxon>Natronorubrum</taxon>
    </lineage>
</organism>
<dbReference type="Proteomes" id="UP000185936">
    <property type="component" value="Unassembled WGS sequence"/>
</dbReference>
<keyword evidence="1" id="KW-0812">Transmembrane</keyword>
<dbReference type="Gene3D" id="3.30.450.40">
    <property type="match status" value="1"/>
</dbReference>
<dbReference type="RefSeq" id="WP_143823901.1">
    <property type="nucleotide sequence ID" value="NZ_FTNR01000010.1"/>
</dbReference>
<dbReference type="AlphaFoldDB" id="A0A1N7G5V2"/>
<dbReference type="OrthoDB" id="373221at2157"/>
<reference evidence="3" key="1">
    <citation type="submission" date="2017-01" db="EMBL/GenBank/DDBJ databases">
        <authorList>
            <person name="Varghese N."/>
            <person name="Submissions S."/>
        </authorList>
    </citation>
    <scope>NUCLEOTIDE SEQUENCE [LARGE SCALE GENOMIC DNA]</scope>
    <source>
        <strain evidence="3">type strain: HArc-</strain>
    </source>
</reference>
<dbReference type="EMBL" id="FTNR01000010">
    <property type="protein sequence ID" value="SIS07980.1"/>
    <property type="molecule type" value="Genomic_DNA"/>
</dbReference>
<name>A0A1N7G5V2_9EURY</name>